<dbReference type="KEGG" id="vg:5470779"/>
<dbReference type="GeneID" id="5470779"/>
<gene>
    <name evidence="1" type="primary">z595R</name>
    <name evidence="1" type="ORF">ATCV1_z595R</name>
</gene>
<name>A7K9K5_9PHYC</name>
<sequence length="65" mass="7489">MFRRNPPSAGHFCLDVRVGFQSWVAGFPYNGMRIPFQGNRVDDNCPVKCNALLGKHLYYVCCRKH</sequence>
<keyword evidence="2" id="KW-1185">Reference proteome</keyword>
<protein>
    <submittedName>
        <fullName evidence="1">Uncharacterized protein z595R</fullName>
    </submittedName>
</protein>
<accession>A7K9K5</accession>
<organism evidence="1 2">
    <name type="scientific">Chlorovirus heliozoae</name>
    <dbReference type="NCBI Taxonomy" id="322019"/>
    <lineage>
        <taxon>Viruses</taxon>
        <taxon>Varidnaviria</taxon>
        <taxon>Bamfordvirae</taxon>
        <taxon>Nucleocytoviricota</taxon>
        <taxon>Megaviricetes</taxon>
        <taxon>Algavirales</taxon>
        <taxon>Phycodnaviridae</taxon>
        <taxon>Chlorovirus</taxon>
    </lineage>
</organism>
<proteinExistence type="predicted"/>
<evidence type="ECO:0000313" key="2">
    <source>
        <dbReference type="Proteomes" id="UP000202420"/>
    </source>
</evidence>
<evidence type="ECO:0000313" key="1">
    <source>
        <dbReference type="EMBL" id="ABT16729.1"/>
    </source>
</evidence>
<dbReference type="RefSeq" id="YP_001427076.1">
    <property type="nucleotide sequence ID" value="NC_008724.1"/>
</dbReference>
<reference evidence="1 2" key="1">
    <citation type="submission" date="2006-09" db="EMBL/GenBank/DDBJ databases">
        <title>Sequence and annotation of the 288-kb ATCV-1 virus that infects an endosymbiotic Chlorella strain of the heliozoon Acanthocystis turfacea.</title>
        <authorList>
            <person name="Fitzgerald L.A."/>
            <person name="Graves M.V."/>
            <person name="Li X."/>
            <person name="Pfitzner A.J.P."/>
            <person name="Hartigan J."/>
            <person name="Van Etten J.L."/>
        </authorList>
    </citation>
    <scope>NUCLEOTIDE SEQUENCE [LARGE SCALE GENOMIC DNA]</scope>
    <source>
        <strain evidence="1 2">ATCV-1</strain>
    </source>
</reference>
<dbReference type="Proteomes" id="UP000202420">
    <property type="component" value="Segment"/>
</dbReference>
<dbReference type="EMBL" id="EF101928">
    <property type="protein sequence ID" value="ABT16729.1"/>
    <property type="molecule type" value="Genomic_DNA"/>
</dbReference>